<comment type="caution">
    <text evidence="6">The sequence shown here is derived from an EMBL/GenBank/DDBJ whole genome shotgun (WGS) entry which is preliminary data.</text>
</comment>
<dbReference type="GO" id="GO:0006096">
    <property type="term" value="P:glycolytic process"/>
    <property type="evidence" value="ECO:0007669"/>
    <property type="project" value="InterPro"/>
</dbReference>
<feature type="binding site" evidence="5">
    <location>
        <position position="92"/>
    </location>
    <ligand>
        <name>Zn(2+)</name>
        <dbReference type="ChEBI" id="CHEBI:29105"/>
        <label>1</label>
        <note>catalytic</note>
    </ligand>
</feature>
<name>A0A2N1UN15_9BACT</name>
<organism evidence="6 7">
    <name type="scientific">Candidatus Kuenenbacteria bacterium HGW-Kuenenbacteria-1</name>
    <dbReference type="NCBI Taxonomy" id="2013812"/>
    <lineage>
        <taxon>Bacteria</taxon>
        <taxon>Candidatus Kueneniibacteriota</taxon>
    </lineage>
</organism>
<evidence type="ECO:0000256" key="4">
    <source>
        <dbReference type="PIRSR" id="PIRSR001359-1"/>
    </source>
</evidence>
<dbReference type="InterPro" id="IPR013785">
    <property type="entry name" value="Aldolase_TIM"/>
</dbReference>
<dbReference type="PANTHER" id="PTHR30304">
    <property type="entry name" value="D-TAGATOSE-1,6-BISPHOSPHATE ALDOLASE"/>
    <property type="match status" value="1"/>
</dbReference>
<gene>
    <name evidence="6" type="primary">fba</name>
    <name evidence="6" type="ORF">CVV26_02740</name>
</gene>
<dbReference type="PROSITE" id="PS00602">
    <property type="entry name" value="ALDOLASE_CLASS_II_1"/>
    <property type="match status" value="1"/>
</dbReference>
<keyword evidence="3" id="KW-0456">Lyase</keyword>
<feature type="active site" description="Proton donor" evidence="4">
    <location>
        <position position="91"/>
    </location>
</feature>
<keyword evidence="2 5" id="KW-0862">Zinc</keyword>
<dbReference type="NCBIfam" id="TIGR00167">
    <property type="entry name" value="cbbA"/>
    <property type="match status" value="1"/>
</dbReference>
<dbReference type="GO" id="GO:0030388">
    <property type="term" value="P:fructose 1,6-bisphosphate metabolic process"/>
    <property type="evidence" value="ECO:0007669"/>
    <property type="project" value="InterPro"/>
</dbReference>
<dbReference type="InterPro" id="IPR011289">
    <property type="entry name" value="Fruc_bis_ald_class-2"/>
</dbReference>
<dbReference type="CDD" id="cd00947">
    <property type="entry name" value="TBP_aldolase_IIB"/>
    <property type="match status" value="1"/>
</dbReference>
<dbReference type="InterPro" id="IPR050246">
    <property type="entry name" value="Class_II_FBP_aldolase"/>
</dbReference>
<dbReference type="AlphaFoldDB" id="A0A2N1UN15"/>
<dbReference type="PANTHER" id="PTHR30304:SF0">
    <property type="entry name" value="D-TAGATOSE-1,6-BISPHOSPHATE ALDOLASE SUBUNIT GATY-RELATED"/>
    <property type="match status" value="1"/>
</dbReference>
<evidence type="ECO:0000256" key="5">
    <source>
        <dbReference type="PIRSR" id="PIRSR001359-3"/>
    </source>
</evidence>
<dbReference type="NCBIfam" id="TIGR01859">
    <property type="entry name" value="fruc_bis_ald"/>
    <property type="match status" value="1"/>
</dbReference>
<proteinExistence type="predicted"/>
<feature type="binding site" evidence="5">
    <location>
        <position position="223"/>
    </location>
    <ligand>
        <name>Zn(2+)</name>
        <dbReference type="ChEBI" id="CHEBI:29105"/>
        <label>1</label>
        <note>catalytic</note>
    </ligand>
</feature>
<dbReference type="SUPFAM" id="SSF51569">
    <property type="entry name" value="Aldolase"/>
    <property type="match status" value="1"/>
</dbReference>
<dbReference type="Gene3D" id="3.20.20.70">
    <property type="entry name" value="Aldolase class I"/>
    <property type="match status" value="1"/>
</dbReference>
<accession>A0A2N1UN15</accession>
<evidence type="ECO:0000256" key="3">
    <source>
        <dbReference type="ARBA" id="ARBA00023239"/>
    </source>
</evidence>
<feature type="binding site" evidence="5">
    <location>
        <position position="143"/>
    </location>
    <ligand>
        <name>Zn(2+)</name>
        <dbReference type="ChEBI" id="CHEBI:29105"/>
        <label>2</label>
    </ligand>
</feature>
<keyword evidence="1 5" id="KW-0479">Metal-binding</keyword>
<evidence type="ECO:0000256" key="2">
    <source>
        <dbReference type="ARBA" id="ARBA00022833"/>
    </source>
</evidence>
<dbReference type="GO" id="GO:0004332">
    <property type="term" value="F:fructose-bisphosphate aldolase activity"/>
    <property type="evidence" value="ECO:0007669"/>
    <property type="project" value="InterPro"/>
</dbReference>
<sequence>MNINYKNLGLVCTKEMFKKAIKEKFAIPAYNFSNMEQLQAIIQGCIETDSPVILQISSSAYKYVNPILLRHMITGITQMTNKKIPIALHLDHGNSFELCKSCIDNGFSSVMIDGSAYSYKENIYLTKKVVKYAHLKNVVVEAELGVLAGIEDTTKAEKNLYTQPEKVEDFISKTGVDSLAISIGTSHGAYKFKIKPNKKIPSLRFNILKEIKKQLPNFPIVLHGASSILPKYVNIINQNGGNIESATGVSESQLRKAIQNGICKINIDSDLRLVMTAIIRKTLTENPKEFDPRKYLGLAREELIKIIKYKNKKVLSSAGFGHTIF</sequence>
<evidence type="ECO:0000313" key="7">
    <source>
        <dbReference type="Proteomes" id="UP000233414"/>
    </source>
</evidence>
<protein>
    <submittedName>
        <fullName evidence="6">Fructose-1,6-bisphosphate aldolase, class II</fullName>
    </submittedName>
</protein>
<dbReference type="PIRSF" id="PIRSF001359">
    <property type="entry name" value="F_bP_aldolase_II"/>
    <property type="match status" value="1"/>
</dbReference>
<feature type="binding site" evidence="5">
    <location>
        <position position="187"/>
    </location>
    <ligand>
        <name>Zn(2+)</name>
        <dbReference type="ChEBI" id="CHEBI:29105"/>
        <label>1</label>
        <note>catalytic</note>
    </ligand>
</feature>
<dbReference type="EMBL" id="PGYQ01000014">
    <property type="protein sequence ID" value="PKL72164.1"/>
    <property type="molecule type" value="Genomic_DNA"/>
</dbReference>
<evidence type="ECO:0000256" key="1">
    <source>
        <dbReference type="ARBA" id="ARBA00022723"/>
    </source>
</evidence>
<dbReference type="GO" id="GO:0008270">
    <property type="term" value="F:zinc ion binding"/>
    <property type="evidence" value="ECO:0007669"/>
    <property type="project" value="InterPro"/>
</dbReference>
<evidence type="ECO:0000313" key="6">
    <source>
        <dbReference type="EMBL" id="PKL72164.1"/>
    </source>
</evidence>
<reference evidence="6 7" key="1">
    <citation type="journal article" date="2017" name="ISME J.">
        <title>Potential for microbial H2 and metal transformations associated with novel bacteria and archaea in deep terrestrial subsurface sediments.</title>
        <authorList>
            <person name="Hernsdorf A.W."/>
            <person name="Amano Y."/>
            <person name="Miyakawa K."/>
            <person name="Ise K."/>
            <person name="Suzuki Y."/>
            <person name="Anantharaman K."/>
            <person name="Probst A."/>
            <person name="Burstein D."/>
            <person name="Thomas B.C."/>
            <person name="Banfield J.F."/>
        </authorList>
    </citation>
    <scope>NUCLEOTIDE SEQUENCE [LARGE SCALE GENOMIC DNA]</scope>
    <source>
        <strain evidence="6">HGW-Kuenenbacteria-1</strain>
    </source>
</reference>
<dbReference type="InterPro" id="IPR000771">
    <property type="entry name" value="FBA_II"/>
</dbReference>
<dbReference type="Proteomes" id="UP000233414">
    <property type="component" value="Unassembled WGS sequence"/>
</dbReference>
<feature type="binding site" evidence="5">
    <location>
        <position position="113"/>
    </location>
    <ligand>
        <name>Zn(2+)</name>
        <dbReference type="ChEBI" id="CHEBI:29105"/>
        <label>2</label>
    </ligand>
</feature>
<comment type="cofactor">
    <cofactor evidence="5">
        <name>Zn(2+)</name>
        <dbReference type="ChEBI" id="CHEBI:29105"/>
    </cofactor>
    <text evidence="5">Binds 2 Zn(2+) ions per subunit. One is catalytic and the other provides a structural contribution.</text>
</comment>
<dbReference type="Pfam" id="PF01116">
    <property type="entry name" value="F_bP_aldolase"/>
    <property type="match status" value="1"/>
</dbReference>